<dbReference type="GO" id="GO:0016787">
    <property type="term" value="F:hydrolase activity"/>
    <property type="evidence" value="ECO:0007669"/>
    <property type="project" value="UniProtKB-KW"/>
</dbReference>
<evidence type="ECO:0000313" key="1">
    <source>
        <dbReference type="EMBL" id="MBM6739171.1"/>
    </source>
</evidence>
<comment type="caution">
    <text evidence="1">The sequence shown here is derived from an EMBL/GenBank/DDBJ whole genome shotgun (WGS) entry which is preliminary data.</text>
</comment>
<evidence type="ECO:0000313" key="2">
    <source>
        <dbReference type="Proteomes" id="UP000716906"/>
    </source>
</evidence>
<dbReference type="EMBL" id="JACLYY010000017">
    <property type="protein sequence ID" value="MBM6739171.1"/>
    <property type="molecule type" value="Genomic_DNA"/>
</dbReference>
<proteinExistence type="predicted"/>
<name>A0ABS2EC15_9FIRM</name>
<dbReference type="RefSeq" id="WP_205156352.1">
    <property type="nucleotide sequence ID" value="NZ_JACLYY010000017.1"/>
</dbReference>
<organism evidence="1 2">
    <name type="scientific">Faecalicatena fissicatena</name>
    <dbReference type="NCBI Taxonomy" id="290055"/>
    <lineage>
        <taxon>Bacteria</taxon>
        <taxon>Bacillati</taxon>
        <taxon>Bacillota</taxon>
        <taxon>Clostridia</taxon>
        <taxon>Lachnospirales</taxon>
        <taxon>Lachnospiraceae</taxon>
        <taxon>Faecalicatena</taxon>
    </lineage>
</organism>
<reference evidence="1 2" key="1">
    <citation type="journal article" date="2021" name="Sci. Rep.">
        <title>The distribution of antibiotic resistance genes in chicken gut microbiota commensals.</title>
        <authorList>
            <person name="Juricova H."/>
            <person name="Matiasovicova J."/>
            <person name="Kubasova T."/>
            <person name="Cejkova D."/>
            <person name="Rychlik I."/>
        </authorList>
    </citation>
    <scope>NUCLEOTIDE SEQUENCE [LARGE SCALE GENOMIC DNA]</scope>
    <source>
        <strain evidence="1 2">An773</strain>
    </source>
</reference>
<accession>A0ABS2EC15</accession>
<gene>
    <name evidence="1" type="ORF">H7U36_13865</name>
</gene>
<dbReference type="InterPro" id="IPR026002">
    <property type="entry name" value="ATC_hydrolase-like"/>
</dbReference>
<dbReference type="Proteomes" id="UP000716906">
    <property type="component" value="Unassembled WGS sequence"/>
</dbReference>
<keyword evidence="1" id="KW-0378">Hydrolase</keyword>
<keyword evidence="2" id="KW-1185">Reference proteome</keyword>
<dbReference type="Pfam" id="PF14196">
    <property type="entry name" value="ATC_hydrolase"/>
    <property type="match status" value="1"/>
</dbReference>
<protein>
    <submittedName>
        <fullName evidence="1">L-2-amino-thiazoline-4-carboxylic acid hydrolase</fullName>
    </submittedName>
</protein>
<sequence>MTKKTVCLRIEHHAVLFALLARQAVELCGEKGKESILRGMTVYGKERGRRMACNARKRGDEINTMTNQAYGEWKPDFDGQMEFGQIHTQPTLQTYIAKCAWCDAWEKHGLTEYGRLYCVNVDNAVYQGYQDKYVCTQVTEPMSWGGPRCEFDWGCPLTPEENEALAAKKKELEASCMKDFTFHTAHLRATISRILIEDLGDDGQRAVDRALAEFAELFGQECLDVLDTVPEEEIYPKEAFV</sequence>